<evidence type="ECO:0000313" key="2">
    <source>
        <dbReference type="Proteomes" id="UP000077671"/>
    </source>
</evidence>
<dbReference type="Proteomes" id="UP000077671">
    <property type="component" value="Unassembled WGS sequence"/>
</dbReference>
<sequence>MGSRSGHKLSQNGHQLHKHPPLSNQPEPNPTDRHSQSTSLLAAPVLRPRLCSARAVARLPSPAAVCCRSSEFGHVVSAMKLGFLEEDFLLIIQFRFAVLEEKRG</sequence>
<accession>A0A177U4J9</accession>
<reference evidence="1" key="1">
    <citation type="submission" date="2016-04" db="EMBL/GenBank/DDBJ databases">
        <authorList>
            <person name="Nguyen H.D."/>
            <person name="Kesanakurti P."/>
            <person name="Cullis J."/>
            <person name="Levesque C.A."/>
            <person name="Hambleton S."/>
        </authorList>
    </citation>
    <scope>NUCLEOTIDE SEQUENCE</scope>
    <source>
        <strain evidence="1">DAOMC 238032</strain>
    </source>
</reference>
<comment type="caution">
    <text evidence="1">The sequence shown here is derived from an EMBL/GenBank/DDBJ whole genome shotgun (WGS) entry which is preliminary data.</text>
</comment>
<protein>
    <submittedName>
        <fullName evidence="1">Uncharacterized protein</fullName>
    </submittedName>
</protein>
<evidence type="ECO:0000313" key="1">
    <source>
        <dbReference type="EMBL" id="KAE8262382.1"/>
    </source>
</evidence>
<dbReference type="EMBL" id="LWDD02000244">
    <property type="protein sequence ID" value="KAE8262382.1"/>
    <property type="molecule type" value="Genomic_DNA"/>
</dbReference>
<gene>
    <name evidence="1" type="ORF">A4X03_0g2498</name>
</gene>
<dbReference type="AlphaFoldDB" id="A0A177U4J9"/>
<proteinExistence type="predicted"/>
<name>A0A177U4J9_9BASI</name>
<reference evidence="1" key="2">
    <citation type="journal article" date="2019" name="IMA Fungus">
        <title>Genome sequencing and comparison of five Tilletia species to identify candidate genes for the detection of regulated species infecting wheat.</title>
        <authorList>
            <person name="Nguyen H.D.T."/>
            <person name="Sultana T."/>
            <person name="Kesanakurti P."/>
            <person name="Hambleton S."/>
        </authorList>
    </citation>
    <scope>NUCLEOTIDE SEQUENCE</scope>
    <source>
        <strain evidence="1">DAOMC 238032</strain>
    </source>
</reference>
<organism evidence="1 2">
    <name type="scientific">Tilletia caries</name>
    <name type="common">wheat bunt fungus</name>
    <dbReference type="NCBI Taxonomy" id="13290"/>
    <lineage>
        <taxon>Eukaryota</taxon>
        <taxon>Fungi</taxon>
        <taxon>Dikarya</taxon>
        <taxon>Basidiomycota</taxon>
        <taxon>Ustilaginomycotina</taxon>
        <taxon>Exobasidiomycetes</taxon>
        <taxon>Tilletiales</taxon>
        <taxon>Tilletiaceae</taxon>
        <taxon>Tilletia</taxon>
    </lineage>
</organism>